<dbReference type="AlphaFoldDB" id="A0AAD5RP07"/>
<evidence type="ECO:0000313" key="3">
    <source>
        <dbReference type="EMBL" id="KAJ2899240.1"/>
    </source>
</evidence>
<dbReference type="Gene3D" id="3.90.1200.10">
    <property type="match status" value="1"/>
</dbReference>
<comment type="caution">
    <text evidence="3">The sequence shown here is derived from an EMBL/GenBank/DDBJ whole genome shotgun (WGS) entry which is preliminary data.</text>
</comment>
<dbReference type="Proteomes" id="UP001201980">
    <property type="component" value="Unassembled WGS sequence"/>
</dbReference>
<evidence type="ECO:0000313" key="4">
    <source>
        <dbReference type="Proteomes" id="UP001201980"/>
    </source>
</evidence>
<dbReference type="InterPro" id="IPR011009">
    <property type="entry name" value="Kinase-like_dom_sf"/>
</dbReference>
<reference evidence="3" key="1">
    <citation type="submission" date="2022-07" db="EMBL/GenBank/DDBJ databases">
        <title>Draft genome sequence of Zalerion maritima ATCC 34329, a (micro)plastics degrading marine fungus.</title>
        <authorList>
            <person name="Paco A."/>
            <person name="Goncalves M.F.M."/>
            <person name="Rocha-Santos T.A.P."/>
            <person name="Alves A."/>
        </authorList>
    </citation>
    <scope>NUCLEOTIDE SEQUENCE</scope>
    <source>
        <strain evidence="3">ATCC 34329</strain>
    </source>
</reference>
<evidence type="ECO:0000256" key="2">
    <source>
        <dbReference type="ARBA" id="ARBA00048655"/>
    </source>
</evidence>
<proteinExistence type="predicted"/>
<sequence length="366" mass="41376">MTRKNSVPSALPEVGANFVLDDKVVECLPKGTRVLEAVTWGTSAWTNTAKVITELDDGTRKVYFLKCSTYPDEMMEGEFTSITAIYNLMPSFAPKPCGRGKFTTLTSSGALEQVYFFIMEFLDIKITMPEPARFCRLVSEMHHKSVSPTGMFGFEVPTCHGKNMQPNSWTPSWRACFTELITKFFDEEIKVNGPWPEYEKAFESLTTKVIPHLLDPLQAKGRTLKPCLIHGDLWEENTGVDIETGHPVVFDASCFYAHNEYELGMWRREIIRFGQPYFRHYMLRFPPSEPTEQWDDRNRLYSLVFNISHSSHFPGAANSRNIVYNDLCYLINTYCTDTTDGTASAAVSEMVGTPIKAASTAVAQVV</sequence>
<protein>
    <recommendedName>
        <fullName evidence="1">protein-ribulosamine 3-kinase</fullName>
        <ecNumber evidence="1">2.7.1.172</ecNumber>
    </recommendedName>
</protein>
<dbReference type="EMBL" id="JAKWBI020000203">
    <property type="protein sequence ID" value="KAJ2899240.1"/>
    <property type="molecule type" value="Genomic_DNA"/>
</dbReference>
<accession>A0AAD5RP07</accession>
<name>A0AAD5RP07_9PEZI</name>
<dbReference type="InterPro" id="IPR016477">
    <property type="entry name" value="Fructo-/Ketosamine-3-kinase"/>
</dbReference>
<evidence type="ECO:0000256" key="1">
    <source>
        <dbReference type="ARBA" id="ARBA00011961"/>
    </source>
</evidence>
<dbReference type="PANTHER" id="PTHR12149:SF8">
    <property type="entry name" value="PROTEIN-RIBULOSAMINE 3-KINASE"/>
    <property type="match status" value="1"/>
</dbReference>
<dbReference type="Pfam" id="PF03881">
    <property type="entry name" value="Fructosamin_kin"/>
    <property type="match status" value="1"/>
</dbReference>
<dbReference type="PANTHER" id="PTHR12149">
    <property type="entry name" value="FRUCTOSAMINE 3 KINASE-RELATED PROTEIN"/>
    <property type="match status" value="1"/>
</dbReference>
<dbReference type="EC" id="2.7.1.172" evidence="1"/>
<dbReference type="SUPFAM" id="SSF56112">
    <property type="entry name" value="Protein kinase-like (PK-like)"/>
    <property type="match status" value="1"/>
</dbReference>
<organism evidence="3 4">
    <name type="scientific">Zalerion maritima</name>
    <dbReference type="NCBI Taxonomy" id="339359"/>
    <lineage>
        <taxon>Eukaryota</taxon>
        <taxon>Fungi</taxon>
        <taxon>Dikarya</taxon>
        <taxon>Ascomycota</taxon>
        <taxon>Pezizomycotina</taxon>
        <taxon>Sordariomycetes</taxon>
        <taxon>Lulworthiomycetidae</taxon>
        <taxon>Lulworthiales</taxon>
        <taxon>Lulworthiaceae</taxon>
        <taxon>Zalerion</taxon>
    </lineage>
</organism>
<comment type="catalytic activity">
    <reaction evidence="2">
        <text>N(6)-D-ribulosyl-L-lysyl-[protein] + ATP = N(6)-(3-O-phospho-D-ribulosyl)-L-lysyl-[protein] + ADP + H(+)</text>
        <dbReference type="Rhea" id="RHEA:48432"/>
        <dbReference type="Rhea" id="RHEA-COMP:12103"/>
        <dbReference type="Rhea" id="RHEA-COMP:12104"/>
        <dbReference type="ChEBI" id="CHEBI:15378"/>
        <dbReference type="ChEBI" id="CHEBI:30616"/>
        <dbReference type="ChEBI" id="CHEBI:90418"/>
        <dbReference type="ChEBI" id="CHEBI:90420"/>
        <dbReference type="ChEBI" id="CHEBI:456216"/>
        <dbReference type="EC" id="2.7.1.172"/>
    </reaction>
    <physiologicalReaction direction="left-to-right" evidence="2">
        <dbReference type="Rhea" id="RHEA:48433"/>
    </physiologicalReaction>
</comment>
<keyword evidence="4" id="KW-1185">Reference proteome</keyword>
<dbReference type="GO" id="GO:0102193">
    <property type="term" value="F:protein-ribulosamine 3-kinase activity"/>
    <property type="evidence" value="ECO:0007669"/>
    <property type="project" value="UniProtKB-EC"/>
</dbReference>
<gene>
    <name evidence="3" type="ORF">MKZ38_003340</name>
</gene>